<protein>
    <recommendedName>
        <fullName evidence="10">Chemotaxis protein</fullName>
    </recommendedName>
</protein>
<dbReference type="GO" id="GO:0006935">
    <property type="term" value="P:chemotaxis"/>
    <property type="evidence" value="ECO:0007669"/>
    <property type="project" value="InterPro"/>
</dbReference>
<name>A0A0J8GS26_9ALTE</name>
<evidence type="ECO:0000256" key="5">
    <source>
        <dbReference type="SAM" id="Phobius"/>
    </source>
</evidence>
<dbReference type="PRINTS" id="PR00260">
    <property type="entry name" value="CHEMTRNSDUCR"/>
</dbReference>
<feature type="domain" description="Methyl-accepting transducer" evidence="6">
    <location>
        <begin position="394"/>
        <end position="623"/>
    </location>
</feature>
<evidence type="ECO:0000313" key="8">
    <source>
        <dbReference type="EMBL" id="KMT65610.1"/>
    </source>
</evidence>
<evidence type="ECO:0000259" key="6">
    <source>
        <dbReference type="PROSITE" id="PS50111"/>
    </source>
</evidence>
<feature type="domain" description="HAMP" evidence="7">
    <location>
        <begin position="349"/>
        <end position="382"/>
    </location>
</feature>
<dbReference type="Proteomes" id="UP000037600">
    <property type="component" value="Unassembled WGS sequence"/>
</dbReference>
<gene>
    <name evidence="8" type="ORF">XM47_07890</name>
</gene>
<dbReference type="InterPro" id="IPR004089">
    <property type="entry name" value="MCPsignal_dom"/>
</dbReference>
<evidence type="ECO:0000256" key="3">
    <source>
        <dbReference type="ARBA" id="ARBA00029447"/>
    </source>
</evidence>
<dbReference type="GO" id="GO:0016020">
    <property type="term" value="C:membrane"/>
    <property type="evidence" value="ECO:0007669"/>
    <property type="project" value="UniProtKB-SubCell"/>
</dbReference>
<dbReference type="EMBL" id="LAZL01000010">
    <property type="protein sequence ID" value="KMT65610.1"/>
    <property type="molecule type" value="Genomic_DNA"/>
</dbReference>
<sequence>MFKNLKFKTALQFLVLLALLPLSIFAIMHISLLAEEVSNAKSDIKAVQWVYTLDGLAHNFAVERGLSAGYIGSGDNGLKNKLLAQREKANAAESNLINLSRKLPEEQVNQAHKNILRLLKQKNLVREQVDARNGVQSFEFYSKLNGFTIHSASIWLVDINESRIKFLVKESLYLAWIKEKLGQIRGKVNGILAQQNLTISGKVELKTYLTELRQFEDLLLNIVPKDEQAPLKKLISNSNYTTYLSYAEQMINQDISTIEFRRFPSASAWFSALTDVISQVKKQMEQTQSKAQKMAEESHDNANFMLYLEIIIVLLVMLAIFVIAYSLTSKLNSKIETIRQFLAGITKTGDLSNTLNDPSTDEFGQISNSIDAMVVSLKTLVAKLSQSTDVNSLAVEELNKLSDLVVTEINQIENFMHDIATSNEEMTATTENIASSATETLDGVTQLVEQTKVVRQVLEQNRMNSAQQLEIGTQTIAAVDTVNHNNDAITSILDSINALADQTNLLALNAAIEAARAGEQGRGFAVVADEVRSLASRSKDATSEISKVLDAIKQDSSEMADLMRKSFEYSQQSQESAVKQAEIIENLANQLDQIHSQNTSVAAAVEEQSTTSIEIAGRSVDVAAKSKDVSELVSGLNQLVVKLSQTNKAMLESVKRFSH</sequence>
<dbReference type="InterPro" id="IPR004090">
    <property type="entry name" value="Chemotax_Me-accpt_rcpt"/>
</dbReference>
<dbReference type="PANTHER" id="PTHR32089:SF112">
    <property type="entry name" value="LYSOZYME-LIKE PROTEIN-RELATED"/>
    <property type="match status" value="1"/>
</dbReference>
<dbReference type="PROSITE" id="PS50885">
    <property type="entry name" value="HAMP"/>
    <property type="match status" value="1"/>
</dbReference>
<evidence type="ECO:0000313" key="9">
    <source>
        <dbReference type="Proteomes" id="UP000037600"/>
    </source>
</evidence>
<evidence type="ECO:0000256" key="4">
    <source>
        <dbReference type="PROSITE-ProRule" id="PRU00284"/>
    </source>
</evidence>
<dbReference type="RefSeq" id="WP_048691413.1">
    <property type="nucleotide sequence ID" value="NZ_KQ130487.1"/>
</dbReference>
<dbReference type="OrthoDB" id="2489132at2"/>
<dbReference type="GO" id="GO:0004888">
    <property type="term" value="F:transmembrane signaling receptor activity"/>
    <property type="evidence" value="ECO:0007669"/>
    <property type="project" value="InterPro"/>
</dbReference>
<accession>A0A0J8GS26</accession>
<keyword evidence="5" id="KW-0812">Transmembrane</keyword>
<dbReference type="GO" id="GO:0007165">
    <property type="term" value="P:signal transduction"/>
    <property type="evidence" value="ECO:0007669"/>
    <property type="project" value="UniProtKB-KW"/>
</dbReference>
<keyword evidence="5" id="KW-0472">Membrane</keyword>
<evidence type="ECO:0000256" key="1">
    <source>
        <dbReference type="ARBA" id="ARBA00004370"/>
    </source>
</evidence>
<comment type="caution">
    <text evidence="8">The sequence shown here is derived from an EMBL/GenBank/DDBJ whole genome shotgun (WGS) entry which is preliminary data.</text>
</comment>
<dbReference type="AlphaFoldDB" id="A0A0J8GS26"/>
<dbReference type="InterPro" id="IPR013587">
    <property type="entry name" value="Nitrate/nitrite_sensing"/>
</dbReference>
<dbReference type="Pfam" id="PF08376">
    <property type="entry name" value="NIT"/>
    <property type="match status" value="1"/>
</dbReference>
<keyword evidence="5" id="KW-1133">Transmembrane helix</keyword>
<dbReference type="SMART" id="SM00283">
    <property type="entry name" value="MA"/>
    <property type="match status" value="1"/>
</dbReference>
<dbReference type="STRING" id="1513271.XM47_07890"/>
<organism evidence="8 9">
    <name type="scientific">Catenovulum maritimum</name>
    <dbReference type="NCBI Taxonomy" id="1513271"/>
    <lineage>
        <taxon>Bacteria</taxon>
        <taxon>Pseudomonadati</taxon>
        <taxon>Pseudomonadota</taxon>
        <taxon>Gammaproteobacteria</taxon>
        <taxon>Alteromonadales</taxon>
        <taxon>Alteromonadaceae</taxon>
        <taxon>Catenovulum</taxon>
    </lineage>
</organism>
<evidence type="ECO:0000259" key="7">
    <source>
        <dbReference type="PROSITE" id="PS50885"/>
    </source>
</evidence>
<dbReference type="InterPro" id="IPR003660">
    <property type="entry name" value="HAMP_dom"/>
</dbReference>
<dbReference type="SUPFAM" id="SSF58104">
    <property type="entry name" value="Methyl-accepting chemotaxis protein (MCP) signaling domain"/>
    <property type="match status" value="1"/>
</dbReference>
<dbReference type="PANTHER" id="PTHR32089">
    <property type="entry name" value="METHYL-ACCEPTING CHEMOTAXIS PROTEIN MCPB"/>
    <property type="match status" value="1"/>
</dbReference>
<comment type="similarity">
    <text evidence="3">Belongs to the methyl-accepting chemotaxis (MCP) protein family.</text>
</comment>
<proteinExistence type="inferred from homology"/>
<keyword evidence="9" id="KW-1185">Reference proteome</keyword>
<comment type="subcellular location">
    <subcellularLocation>
        <location evidence="1">Membrane</location>
    </subcellularLocation>
</comment>
<dbReference type="Gene3D" id="1.10.287.950">
    <property type="entry name" value="Methyl-accepting chemotaxis protein"/>
    <property type="match status" value="1"/>
</dbReference>
<dbReference type="PROSITE" id="PS50111">
    <property type="entry name" value="CHEMOTAXIS_TRANSDUC_2"/>
    <property type="match status" value="1"/>
</dbReference>
<dbReference type="PATRIC" id="fig|1513271.3.peg.1611"/>
<evidence type="ECO:0008006" key="10">
    <source>
        <dbReference type="Google" id="ProtNLM"/>
    </source>
</evidence>
<keyword evidence="2 4" id="KW-0807">Transducer</keyword>
<evidence type="ECO:0000256" key="2">
    <source>
        <dbReference type="ARBA" id="ARBA00023224"/>
    </source>
</evidence>
<feature type="transmembrane region" description="Helical" evidence="5">
    <location>
        <begin position="304"/>
        <end position="327"/>
    </location>
</feature>
<reference evidence="8 9" key="1">
    <citation type="submission" date="2015-04" db="EMBL/GenBank/DDBJ databases">
        <title>Draft Genome Sequence of the Novel Agar-Digesting Marine Bacterium Q1.</title>
        <authorList>
            <person name="Li Y."/>
            <person name="Li D."/>
            <person name="Chen G."/>
            <person name="Du Z."/>
        </authorList>
    </citation>
    <scope>NUCLEOTIDE SEQUENCE [LARGE SCALE GENOMIC DNA]</scope>
    <source>
        <strain evidence="8 9">Q1</strain>
    </source>
</reference>
<dbReference type="Pfam" id="PF00015">
    <property type="entry name" value="MCPsignal"/>
    <property type="match status" value="1"/>
</dbReference>